<accession>A0A844D5I0</accession>
<comment type="caution">
    <text evidence="1">The sequence shown here is derived from an EMBL/GenBank/DDBJ whole genome shotgun (WGS) entry which is preliminary data.</text>
</comment>
<dbReference type="RefSeq" id="WP_154359420.1">
    <property type="nucleotide sequence ID" value="NZ_WKJL01000014.1"/>
</dbReference>
<dbReference type="EMBL" id="WKJL01000014">
    <property type="protein sequence ID" value="MRW86161.1"/>
    <property type="molecule type" value="Genomic_DNA"/>
</dbReference>
<name>A0A844D5I0_9BURK</name>
<sequence>MKRDKTNWTCLLPNAVHVQAVMRPLTVEQLEQQDKALLAAFGILKGKGIFPEDTLDYQREVRAEDSAI</sequence>
<organism evidence="1 2">
    <name type="scientific">Duganella aquatilis</name>
    <dbReference type="NCBI Taxonomy" id="2666082"/>
    <lineage>
        <taxon>Bacteria</taxon>
        <taxon>Pseudomonadati</taxon>
        <taxon>Pseudomonadota</taxon>
        <taxon>Betaproteobacteria</taxon>
        <taxon>Burkholderiales</taxon>
        <taxon>Oxalobacteraceae</taxon>
        <taxon>Telluria group</taxon>
        <taxon>Duganella</taxon>
    </lineage>
</organism>
<keyword evidence="2" id="KW-1185">Reference proteome</keyword>
<evidence type="ECO:0000313" key="2">
    <source>
        <dbReference type="Proteomes" id="UP000439986"/>
    </source>
</evidence>
<dbReference type="AlphaFoldDB" id="A0A844D5I0"/>
<gene>
    <name evidence="1" type="ORF">GJ698_18985</name>
</gene>
<proteinExistence type="predicted"/>
<evidence type="ECO:0000313" key="1">
    <source>
        <dbReference type="EMBL" id="MRW86161.1"/>
    </source>
</evidence>
<reference evidence="1 2" key="1">
    <citation type="submission" date="2019-11" db="EMBL/GenBank/DDBJ databases">
        <title>Novel species isolated from a subtropical stream in China.</title>
        <authorList>
            <person name="Lu H."/>
        </authorList>
    </citation>
    <scope>NUCLEOTIDE SEQUENCE [LARGE SCALE GENOMIC DNA]</scope>
    <source>
        <strain evidence="1 2">FT26W</strain>
    </source>
</reference>
<dbReference type="Proteomes" id="UP000439986">
    <property type="component" value="Unassembled WGS sequence"/>
</dbReference>
<protein>
    <submittedName>
        <fullName evidence="1">Uncharacterized protein</fullName>
    </submittedName>
</protein>